<evidence type="ECO:0000256" key="7">
    <source>
        <dbReference type="SAM" id="MobiDB-lite"/>
    </source>
</evidence>
<keyword evidence="2 6" id="KW-0689">Ribosomal protein</keyword>
<evidence type="ECO:0000313" key="8">
    <source>
        <dbReference type="EMBL" id="CAB0039867.1"/>
    </source>
</evidence>
<dbReference type="EMBL" id="CADCXV010000983">
    <property type="protein sequence ID" value="CAB0039867.1"/>
    <property type="molecule type" value="Genomic_DNA"/>
</dbReference>
<dbReference type="SUPFAM" id="SSF49265">
    <property type="entry name" value="Fibronectin type III"/>
    <property type="match status" value="1"/>
</dbReference>
<dbReference type="NCBIfam" id="TIGR01077">
    <property type="entry name" value="L13_A_E"/>
    <property type="match status" value="1"/>
</dbReference>
<dbReference type="InterPro" id="IPR036899">
    <property type="entry name" value="Ribosomal_uL13_sf"/>
</dbReference>
<evidence type="ECO:0000256" key="4">
    <source>
        <dbReference type="ARBA" id="ARBA00035201"/>
    </source>
</evidence>
<name>A0A6H5IRK5_9HYME</name>
<evidence type="ECO:0000256" key="6">
    <source>
        <dbReference type="RuleBase" id="RU003877"/>
    </source>
</evidence>
<gene>
    <name evidence="8" type="ORF">TBRA_LOCUS11605</name>
</gene>
<dbReference type="GO" id="GO:0017148">
    <property type="term" value="P:negative regulation of translation"/>
    <property type="evidence" value="ECO:0007669"/>
    <property type="project" value="TreeGrafter"/>
</dbReference>
<reference evidence="8 9" key="1">
    <citation type="submission" date="2020-02" db="EMBL/GenBank/DDBJ databases">
        <authorList>
            <person name="Ferguson B K."/>
        </authorList>
    </citation>
    <scope>NUCLEOTIDE SEQUENCE [LARGE SCALE GENOMIC DNA]</scope>
</reference>
<feature type="region of interest" description="Disordered" evidence="7">
    <location>
        <begin position="326"/>
        <end position="348"/>
    </location>
</feature>
<dbReference type="InterPro" id="IPR023563">
    <property type="entry name" value="Ribosomal_uL13_CS"/>
</dbReference>
<protein>
    <recommendedName>
        <fullName evidence="4">Large ribosomal subunit protein uL13</fullName>
    </recommendedName>
    <alternativeName>
        <fullName evidence="5">60S ribosomal protein L13a</fullName>
    </alternativeName>
</protein>
<dbReference type="Pfam" id="PF00572">
    <property type="entry name" value="Ribosomal_L13"/>
    <property type="match status" value="1"/>
</dbReference>
<keyword evidence="9" id="KW-1185">Reference proteome</keyword>
<dbReference type="SUPFAM" id="SSF52161">
    <property type="entry name" value="Ribosomal protein L13"/>
    <property type="match status" value="1"/>
</dbReference>
<dbReference type="Gene3D" id="2.60.40.10">
    <property type="entry name" value="Immunoglobulins"/>
    <property type="match status" value="1"/>
</dbReference>
<dbReference type="CDD" id="cd00063">
    <property type="entry name" value="FN3"/>
    <property type="match status" value="1"/>
</dbReference>
<evidence type="ECO:0000256" key="2">
    <source>
        <dbReference type="ARBA" id="ARBA00022980"/>
    </source>
</evidence>
<dbReference type="GO" id="GO:0022625">
    <property type="term" value="C:cytosolic large ribosomal subunit"/>
    <property type="evidence" value="ECO:0007669"/>
    <property type="project" value="TreeGrafter"/>
</dbReference>
<keyword evidence="3 6" id="KW-0687">Ribonucleoprotein</keyword>
<organism evidence="8 9">
    <name type="scientific">Trichogramma brassicae</name>
    <dbReference type="NCBI Taxonomy" id="86971"/>
    <lineage>
        <taxon>Eukaryota</taxon>
        <taxon>Metazoa</taxon>
        <taxon>Ecdysozoa</taxon>
        <taxon>Arthropoda</taxon>
        <taxon>Hexapoda</taxon>
        <taxon>Insecta</taxon>
        <taxon>Pterygota</taxon>
        <taxon>Neoptera</taxon>
        <taxon>Endopterygota</taxon>
        <taxon>Hymenoptera</taxon>
        <taxon>Apocrita</taxon>
        <taxon>Proctotrupomorpha</taxon>
        <taxon>Chalcidoidea</taxon>
        <taxon>Trichogrammatidae</taxon>
        <taxon>Trichogramma</taxon>
    </lineage>
</organism>
<dbReference type="GO" id="GO:0003729">
    <property type="term" value="F:mRNA binding"/>
    <property type="evidence" value="ECO:0007669"/>
    <property type="project" value="TreeGrafter"/>
</dbReference>
<dbReference type="PROSITE" id="PS00783">
    <property type="entry name" value="RIBOSOMAL_L13"/>
    <property type="match status" value="1"/>
</dbReference>
<feature type="region of interest" description="Disordered" evidence="7">
    <location>
        <begin position="631"/>
        <end position="652"/>
    </location>
</feature>
<dbReference type="InterPro" id="IPR005822">
    <property type="entry name" value="Ribosomal_uL13"/>
</dbReference>
<dbReference type="PANTHER" id="PTHR11545">
    <property type="entry name" value="RIBOSOMAL PROTEIN L13"/>
    <property type="match status" value="1"/>
</dbReference>
<dbReference type="Gene3D" id="3.90.1180.10">
    <property type="entry name" value="Ribosomal protein L13"/>
    <property type="match status" value="1"/>
</dbReference>
<feature type="region of interest" description="Disordered" evidence="7">
    <location>
        <begin position="471"/>
        <end position="496"/>
    </location>
</feature>
<comment type="similarity">
    <text evidence="1 6">Belongs to the universal ribosomal protein uL13 family.</text>
</comment>
<feature type="compositionally biased region" description="Low complexity" evidence="7">
    <location>
        <begin position="471"/>
        <end position="482"/>
    </location>
</feature>
<evidence type="ECO:0000256" key="1">
    <source>
        <dbReference type="ARBA" id="ARBA00006227"/>
    </source>
</evidence>
<dbReference type="InterPro" id="IPR013783">
    <property type="entry name" value="Ig-like_fold"/>
</dbReference>
<dbReference type="PANTHER" id="PTHR11545:SF3">
    <property type="entry name" value="LARGE RIBOSOMAL SUBUNIT PROTEIN UL13"/>
    <property type="match status" value="1"/>
</dbReference>
<proteinExistence type="inferred from homology"/>
<sequence length="1089" mass="121714">MKFISNAAMATEVHKSASCCCRCSVITAAAADDDATITTTTTSGGSHRCSRYRSYRRSCSCQRGGGGGLLSSRPPRYKHCYHGVAAAAPPPPLLLFLFLLLLTLQTLGEAAAATTPHQQNGPGAAPRSTRRSSSCARLVHALIVIYDLCGHHRLVIGRTSYCPTNYKCKNDALPEKRYTSSLPMLLRERRCAQGFKLFRDSYIQALQVGVVSQDIAAQIERQNFLSYARIFEIRRVVFAQDEHTRRNEYNTSHDTRASCLMYVILYIQAPKREFRHLRQQKPSVYRSIFTRRAVRYPKNASPRASSIARRARARIYGHPQLLGASSLSLSSSSSRTSRGTVSTPGRLGLDLEVRPRGPIILGPGARRSVTLTCQAGAAVDLHDVRWITEDDANGDGYSSSSSSNSRGTSSNNATTEESSLCHQYPTARCTIVHGGSLRVHKIRFLVVAGCPVRELGRAIRRRRVPLLGQQRALQGAARQPGRAARRARAAGAPSPGALSAIGLRARYSQRQRSDRRLRSFRLSDSDDHLDTPENRSNTSHIVVKNLKPYHLYEFKVRVISNDTEKNNFSESVTCYTNEDGSTISYKPLRIFAIFLRLIDAFLCLKHNNHDSKSWLIKSCDSERWVAPRHVRSGRQMTPSGPAPVHVNGSDAPREVPQISVGRSTAHVLAMIWAAFDEPRRSNAQSLAHTAIAHTVNECRTASKECTLPRLTAISRFSWWEWDNVKRTQSRGNSLVRFANEARHDPALRDPKMYVPTGMPVPTLHANIPYARRVGLAKRGHQVDVVTHFPLSKPPENYRDIINLNGTMENLVNNFTMEFVNQMAGDIVESIATNYGNRICEFMGLPEMQQLIHGPVPNPPYDVLITEAILIDGRGHLLGRLAAIIAKTILQGNKVIVVRCEQLNISGNFFRNKLKFLSFLRKRCNVNPARGPFHFRAPSKILFKTVRGMVPHKTQRGKDALRRLKAYEGCPPPYDRRKRVVVPGALRVMCLKPGRKYCHVGRLSHEVGWKYKAVVRTLENKRRVKSIMEVQKRNTLKVNNNSFESKAISIKFDAILISKCFLQKLTKKAGEVIAPRAAPYTAVINSLGYN</sequence>
<evidence type="ECO:0000256" key="5">
    <source>
        <dbReference type="ARBA" id="ARBA00035367"/>
    </source>
</evidence>
<dbReference type="FunFam" id="3.90.1180.10:FF:000002">
    <property type="entry name" value="60S ribosomal protein L16"/>
    <property type="match status" value="1"/>
</dbReference>
<evidence type="ECO:0000256" key="3">
    <source>
        <dbReference type="ARBA" id="ARBA00023274"/>
    </source>
</evidence>
<dbReference type="HAMAP" id="MF_01366">
    <property type="entry name" value="Ribosomal_uL13"/>
    <property type="match status" value="1"/>
</dbReference>
<dbReference type="InterPro" id="IPR003961">
    <property type="entry name" value="FN3_dom"/>
</dbReference>
<dbReference type="OrthoDB" id="1882297at2759"/>
<dbReference type="Proteomes" id="UP000479190">
    <property type="component" value="Unassembled WGS sequence"/>
</dbReference>
<dbReference type="InterPro" id="IPR005755">
    <property type="entry name" value="Ribosomal_uL13_euk/arc"/>
</dbReference>
<evidence type="ECO:0000313" key="9">
    <source>
        <dbReference type="Proteomes" id="UP000479190"/>
    </source>
</evidence>
<accession>A0A6H5IRK5</accession>
<dbReference type="InterPro" id="IPR036116">
    <property type="entry name" value="FN3_sf"/>
</dbReference>
<feature type="region of interest" description="Disordered" evidence="7">
    <location>
        <begin position="393"/>
        <end position="419"/>
    </location>
</feature>
<dbReference type="GO" id="GO:0006412">
    <property type="term" value="P:translation"/>
    <property type="evidence" value="ECO:0007669"/>
    <property type="project" value="InterPro"/>
</dbReference>
<dbReference type="AlphaFoldDB" id="A0A6H5IRK5"/>
<dbReference type="GO" id="GO:0003735">
    <property type="term" value="F:structural constituent of ribosome"/>
    <property type="evidence" value="ECO:0007669"/>
    <property type="project" value="InterPro"/>
</dbReference>
<feature type="compositionally biased region" description="Low complexity" evidence="7">
    <location>
        <begin position="398"/>
        <end position="418"/>
    </location>
</feature>
<feature type="compositionally biased region" description="Low complexity" evidence="7">
    <location>
        <begin position="326"/>
        <end position="346"/>
    </location>
</feature>